<reference evidence="6" key="1">
    <citation type="submission" date="2023-08" db="EMBL/GenBank/DDBJ databases">
        <title>Emergence of clinically-relevant ST2 carbapenem-resistant Acinetobacter baumannii strains in hospital sewages in Zhejiang, East of China.</title>
        <authorList>
            <person name="Kaichao C."/>
            <person name="Zhang R."/>
        </authorList>
    </citation>
    <scope>NUCLEOTIDE SEQUENCE</scope>
    <source>
        <strain evidence="6">M-SY-60</strain>
    </source>
</reference>
<dbReference type="EMBL" id="JAVIDA010000010">
    <property type="protein sequence ID" value="MDQ9071592.1"/>
    <property type="molecule type" value="Genomic_DNA"/>
</dbReference>
<dbReference type="GO" id="GO:0005524">
    <property type="term" value="F:ATP binding"/>
    <property type="evidence" value="ECO:0007669"/>
    <property type="project" value="UniProtKB-KW"/>
</dbReference>
<evidence type="ECO:0000313" key="7">
    <source>
        <dbReference type="Proteomes" id="UP001243195"/>
    </source>
</evidence>
<name>A0AAW8JJM5_9GAMM</name>
<feature type="region of interest" description="Disordered" evidence="4">
    <location>
        <begin position="257"/>
        <end position="276"/>
    </location>
</feature>
<evidence type="ECO:0000256" key="2">
    <source>
        <dbReference type="ARBA" id="ARBA00022741"/>
    </source>
</evidence>
<protein>
    <submittedName>
        <fullName evidence="6">ATP-binding cassette domain-containing protein</fullName>
    </submittedName>
</protein>
<dbReference type="AlphaFoldDB" id="A0AAW8JJM5"/>
<organism evidence="6 7">
    <name type="scientific">Acinetobacter gerneri</name>
    <dbReference type="NCBI Taxonomy" id="202952"/>
    <lineage>
        <taxon>Bacteria</taxon>
        <taxon>Pseudomonadati</taxon>
        <taxon>Pseudomonadota</taxon>
        <taxon>Gammaproteobacteria</taxon>
        <taxon>Moraxellales</taxon>
        <taxon>Moraxellaceae</taxon>
        <taxon>Acinetobacter</taxon>
    </lineage>
</organism>
<dbReference type="PANTHER" id="PTHR19211:SF6">
    <property type="entry name" value="BLL7188 PROTEIN"/>
    <property type="match status" value="1"/>
</dbReference>
<dbReference type="Gene3D" id="3.40.50.300">
    <property type="entry name" value="P-loop containing nucleotide triphosphate hydrolases"/>
    <property type="match status" value="2"/>
</dbReference>
<dbReference type="PANTHER" id="PTHR19211">
    <property type="entry name" value="ATP-BINDING TRANSPORT PROTEIN-RELATED"/>
    <property type="match status" value="1"/>
</dbReference>
<dbReference type="Proteomes" id="UP001243195">
    <property type="component" value="Unassembled WGS sequence"/>
</dbReference>
<dbReference type="RefSeq" id="WP_308955937.1">
    <property type="nucleotide sequence ID" value="NZ_JAVICY010000008.1"/>
</dbReference>
<dbReference type="SUPFAM" id="SSF52540">
    <property type="entry name" value="P-loop containing nucleoside triphosphate hydrolases"/>
    <property type="match status" value="2"/>
</dbReference>
<keyword evidence="1" id="KW-0677">Repeat</keyword>
<evidence type="ECO:0000256" key="1">
    <source>
        <dbReference type="ARBA" id="ARBA00022737"/>
    </source>
</evidence>
<dbReference type="InterPro" id="IPR003593">
    <property type="entry name" value="AAA+_ATPase"/>
</dbReference>
<accession>A0AAW8JJM5</accession>
<keyword evidence="2" id="KW-0547">Nucleotide-binding</keyword>
<dbReference type="SMART" id="SM00382">
    <property type="entry name" value="AAA"/>
    <property type="match status" value="1"/>
</dbReference>
<dbReference type="GO" id="GO:0016887">
    <property type="term" value="F:ATP hydrolysis activity"/>
    <property type="evidence" value="ECO:0007669"/>
    <property type="project" value="InterPro"/>
</dbReference>
<comment type="caution">
    <text evidence="6">The sequence shown here is derived from an EMBL/GenBank/DDBJ whole genome shotgun (WGS) entry which is preliminary data.</text>
</comment>
<evidence type="ECO:0000256" key="4">
    <source>
        <dbReference type="SAM" id="MobiDB-lite"/>
    </source>
</evidence>
<evidence type="ECO:0000256" key="3">
    <source>
        <dbReference type="ARBA" id="ARBA00022840"/>
    </source>
</evidence>
<proteinExistence type="predicted"/>
<keyword evidence="3 6" id="KW-0067">ATP-binding</keyword>
<dbReference type="Pfam" id="PF00005">
    <property type="entry name" value="ABC_tran"/>
    <property type="match status" value="2"/>
</dbReference>
<dbReference type="InterPro" id="IPR027417">
    <property type="entry name" value="P-loop_NTPase"/>
</dbReference>
<sequence length="526" mass="59850">MTQQVCIVQNLSVEKQNHRIFSLLNFSLTYGQLSGLIGRNGQGKSILLSTLNQPNHKIDHVSGQIHWHAPFAFLSQHDRTHATTIAEALNIHEIINTFDRIETGEPSPSDFEILENNWHIREQWTEQLSAANLPNDFQYLVENLSEGQKTKLALCKLFSLKDHYLLLDEPSNHLDLESRDWFIQCLLKHPAGAFIASHDTNLLNHMQHIYALNQFGIQHYLGDYAHYIKQNDLQIEALERKFSNEKSALQQIKVQQNDTRLKADKRSTAGKSARGSQAKILLDAKKNASEKSQKRLNIQQNNQTEHLQQSIAEHRRQIEVIKPQSFNFEFSSNKTGEILRIKQLKLSHGTQIPIDFALNAQDKIHLVGVNGIGKSTFLKALASLKFNDRAEIVSKANIVYLDQTLCEIFPDPGQSILSHLNLINPEISAQEWRNQLGRLRIRLDKSLLRINQLSGGERLKVALLALSKAHRQVDLLLLDEPENHLDIESKDLLAAAIRAFKGAVILVSHDQHFVESCHIKSSFMIE</sequence>
<dbReference type="InterPro" id="IPR003439">
    <property type="entry name" value="ABC_transporter-like_ATP-bd"/>
</dbReference>
<dbReference type="InterPro" id="IPR050611">
    <property type="entry name" value="ABCF"/>
</dbReference>
<feature type="domain" description="ABC transporter" evidence="5">
    <location>
        <begin position="6"/>
        <end position="239"/>
    </location>
</feature>
<evidence type="ECO:0000259" key="5">
    <source>
        <dbReference type="PROSITE" id="PS50893"/>
    </source>
</evidence>
<evidence type="ECO:0000313" key="6">
    <source>
        <dbReference type="EMBL" id="MDQ9071592.1"/>
    </source>
</evidence>
<gene>
    <name evidence="6" type="ORF">RFH51_08995</name>
</gene>
<dbReference type="PROSITE" id="PS50893">
    <property type="entry name" value="ABC_TRANSPORTER_2"/>
    <property type="match status" value="1"/>
</dbReference>